<name>A0AAD5MP66_PARTN</name>
<dbReference type="EMBL" id="JAHQIW010003833">
    <property type="protein sequence ID" value="KAJ1360263.1"/>
    <property type="molecule type" value="Genomic_DNA"/>
</dbReference>
<feature type="compositionally biased region" description="Polar residues" evidence="1">
    <location>
        <begin position="44"/>
        <end position="66"/>
    </location>
</feature>
<accession>A0AAD5MP66</accession>
<evidence type="ECO:0000313" key="3">
    <source>
        <dbReference type="Proteomes" id="UP001196413"/>
    </source>
</evidence>
<gene>
    <name evidence="2" type="ORF">KIN20_019190</name>
</gene>
<reference evidence="2" key="1">
    <citation type="submission" date="2021-06" db="EMBL/GenBank/DDBJ databases">
        <title>Parelaphostrongylus tenuis whole genome reference sequence.</title>
        <authorList>
            <person name="Garwood T.J."/>
            <person name="Larsen P.A."/>
            <person name="Fountain-Jones N.M."/>
            <person name="Garbe J.R."/>
            <person name="Macchietto M.G."/>
            <person name="Kania S.A."/>
            <person name="Gerhold R.W."/>
            <person name="Richards J.E."/>
            <person name="Wolf T.M."/>
        </authorList>
    </citation>
    <scope>NUCLEOTIDE SEQUENCE</scope>
    <source>
        <strain evidence="2">MNPRO001-30</strain>
        <tissue evidence="2">Meninges</tissue>
    </source>
</reference>
<proteinExistence type="predicted"/>
<evidence type="ECO:0000313" key="2">
    <source>
        <dbReference type="EMBL" id="KAJ1360263.1"/>
    </source>
</evidence>
<protein>
    <submittedName>
        <fullName evidence="2">Uncharacterized protein</fullName>
    </submittedName>
</protein>
<keyword evidence="3" id="KW-1185">Reference proteome</keyword>
<organism evidence="2 3">
    <name type="scientific">Parelaphostrongylus tenuis</name>
    <name type="common">Meningeal worm</name>
    <dbReference type="NCBI Taxonomy" id="148309"/>
    <lineage>
        <taxon>Eukaryota</taxon>
        <taxon>Metazoa</taxon>
        <taxon>Ecdysozoa</taxon>
        <taxon>Nematoda</taxon>
        <taxon>Chromadorea</taxon>
        <taxon>Rhabditida</taxon>
        <taxon>Rhabditina</taxon>
        <taxon>Rhabditomorpha</taxon>
        <taxon>Strongyloidea</taxon>
        <taxon>Metastrongylidae</taxon>
        <taxon>Parelaphostrongylus</taxon>
    </lineage>
</organism>
<comment type="caution">
    <text evidence="2">The sequence shown here is derived from an EMBL/GenBank/DDBJ whole genome shotgun (WGS) entry which is preliminary data.</text>
</comment>
<dbReference type="AlphaFoldDB" id="A0AAD5MP66"/>
<evidence type="ECO:0000256" key="1">
    <source>
        <dbReference type="SAM" id="MobiDB-lite"/>
    </source>
</evidence>
<sequence length="66" mass="7445">MADTHIQAPRKDTDKFDKHPTPKEEGKVMEESGKHTGDPRKGTEQWQKQNLTPGKKQGTQDSEGKD</sequence>
<feature type="region of interest" description="Disordered" evidence="1">
    <location>
        <begin position="1"/>
        <end position="66"/>
    </location>
</feature>
<dbReference type="Proteomes" id="UP001196413">
    <property type="component" value="Unassembled WGS sequence"/>
</dbReference>
<feature type="compositionally biased region" description="Basic and acidic residues" evidence="1">
    <location>
        <begin position="9"/>
        <end position="43"/>
    </location>
</feature>